<reference evidence="15 16" key="1">
    <citation type="submission" date="2017-12" db="EMBL/GenBank/DDBJ databases">
        <title>Hemimetabolous genomes reveal molecular basis of termite eusociality.</title>
        <authorList>
            <person name="Harrison M.C."/>
            <person name="Jongepier E."/>
            <person name="Robertson H.M."/>
            <person name="Arning N."/>
            <person name="Bitard-Feildel T."/>
            <person name="Chao H."/>
            <person name="Childers C.P."/>
            <person name="Dinh H."/>
            <person name="Doddapaneni H."/>
            <person name="Dugan S."/>
            <person name="Gowin J."/>
            <person name="Greiner C."/>
            <person name="Han Y."/>
            <person name="Hu H."/>
            <person name="Hughes D.S.T."/>
            <person name="Huylmans A.-K."/>
            <person name="Kemena C."/>
            <person name="Kremer L.P.M."/>
            <person name="Lee S.L."/>
            <person name="Lopez-Ezquerra A."/>
            <person name="Mallet L."/>
            <person name="Monroy-Kuhn J.M."/>
            <person name="Moser A."/>
            <person name="Murali S.C."/>
            <person name="Muzny D.M."/>
            <person name="Otani S."/>
            <person name="Piulachs M.-D."/>
            <person name="Poelchau M."/>
            <person name="Qu J."/>
            <person name="Schaub F."/>
            <person name="Wada-Katsumata A."/>
            <person name="Worley K.C."/>
            <person name="Xie Q."/>
            <person name="Ylla G."/>
            <person name="Poulsen M."/>
            <person name="Gibbs R.A."/>
            <person name="Schal C."/>
            <person name="Richards S."/>
            <person name="Belles X."/>
            <person name="Korb J."/>
            <person name="Bornberg-Bauer E."/>
        </authorList>
    </citation>
    <scope>NUCLEOTIDE SEQUENCE [LARGE SCALE GENOMIC DNA]</scope>
    <source>
        <tissue evidence="15">Whole body</tissue>
    </source>
</reference>
<accession>A0A2J7RII5</accession>
<keyword evidence="8 11" id="KW-0030">Aminoacyl-tRNA synthetase</keyword>
<name>A0A2J7RII5_9NEOP</name>
<dbReference type="GO" id="GO:0002161">
    <property type="term" value="F:aminoacyl-tRNA deacylase activity"/>
    <property type="evidence" value="ECO:0007669"/>
    <property type="project" value="InterPro"/>
</dbReference>
<organism evidence="15 16">
    <name type="scientific">Cryptotermes secundus</name>
    <dbReference type="NCBI Taxonomy" id="105785"/>
    <lineage>
        <taxon>Eukaryota</taxon>
        <taxon>Metazoa</taxon>
        <taxon>Ecdysozoa</taxon>
        <taxon>Arthropoda</taxon>
        <taxon>Hexapoda</taxon>
        <taxon>Insecta</taxon>
        <taxon>Pterygota</taxon>
        <taxon>Neoptera</taxon>
        <taxon>Polyneoptera</taxon>
        <taxon>Dictyoptera</taxon>
        <taxon>Blattodea</taxon>
        <taxon>Blattoidea</taxon>
        <taxon>Termitoidae</taxon>
        <taxon>Kalotermitidae</taxon>
        <taxon>Cryptotermitinae</taxon>
        <taxon>Cryptotermes</taxon>
    </lineage>
</organism>
<comment type="similarity">
    <text evidence="2 11">Belongs to the class-I aminoacyl-tRNA synthetase family.</text>
</comment>
<dbReference type="Gene3D" id="1.10.730.10">
    <property type="entry name" value="Isoleucyl-tRNA Synthetase, Domain 1"/>
    <property type="match status" value="2"/>
</dbReference>
<dbReference type="CDD" id="cd00812">
    <property type="entry name" value="LeuRS_core"/>
    <property type="match status" value="1"/>
</dbReference>
<dbReference type="InterPro" id="IPR009008">
    <property type="entry name" value="Val/Leu/Ile-tRNA-synth_edit"/>
</dbReference>
<evidence type="ECO:0000256" key="6">
    <source>
        <dbReference type="ARBA" id="ARBA00022840"/>
    </source>
</evidence>
<dbReference type="Pfam" id="PF13603">
    <property type="entry name" value="tRNA-synt_1_2"/>
    <property type="match status" value="1"/>
</dbReference>
<evidence type="ECO:0000313" key="15">
    <source>
        <dbReference type="EMBL" id="PNF40648.1"/>
    </source>
</evidence>
<gene>
    <name evidence="15" type="ORF">B7P43_G05917</name>
</gene>
<dbReference type="GO" id="GO:0032543">
    <property type="term" value="P:mitochondrial translation"/>
    <property type="evidence" value="ECO:0007669"/>
    <property type="project" value="TreeGrafter"/>
</dbReference>
<dbReference type="EC" id="6.1.1.4" evidence="3"/>
<dbReference type="Pfam" id="PF08264">
    <property type="entry name" value="Anticodon_1"/>
    <property type="match status" value="1"/>
</dbReference>
<evidence type="ECO:0000256" key="9">
    <source>
        <dbReference type="ARBA" id="ARBA00030520"/>
    </source>
</evidence>
<dbReference type="InParanoid" id="A0A2J7RII5"/>
<comment type="caution">
    <text evidence="15">The sequence shown here is derived from an EMBL/GenBank/DDBJ whole genome shotgun (WGS) entry which is preliminary data.</text>
</comment>
<dbReference type="InterPro" id="IPR025709">
    <property type="entry name" value="Leu_tRNA-synth_edit"/>
</dbReference>
<dbReference type="FunFam" id="1.10.730.10:FF:000060">
    <property type="entry name" value="Leucyl-tRNA synthetase"/>
    <property type="match status" value="1"/>
</dbReference>
<keyword evidence="7 11" id="KW-0648">Protein biosynthesis</keyword>
<evidence type="ECO:0000256" key="2">
    <source>
        <dbReference type="ARBA" id="ARBA00005594"/>
    </source>
</evidence>
<dbReference type="InterPro" id="IPR002300">
    <property type="entry name" value="aa-tRNA-synth_Ia"/>
</dbReference>
<dbReference type="FunFam" id="3.40.50.620:FF:000003">
    <property type="entry name" value="Leucine--tRNA ligase"/>
    <property type="match status" value="1"/>
</dbReference>
<evidence type="ECO:0000256" key="1">
    <source>
        <dbReference type="ARBA" id="ARBA00004305"/>
    </source>
</evidence>
<dbReference type="NCBIfam" id="TIGR00396">
    <property type="entry name" value="leuS_bact"/>
    <property type="match status" value="1"/>
</dbReference>
<evidence type="ECO:0000256" key="10">
    <source>
        <dbReference type="ARBA" id="ARBA00047469"/>
    </source>
</evidence>
<evidence type="ECO:0000256" key="3">
    <source>
        <dbReference type="ARBA" id="ARBA00013164"/>
    </source>
</evidence>
<keyword evidence="5 11" id="KW-0547">Nucleotide-binding</keyword>
<dbReference type="AlphaFoldDB" id="A0A2J7RII5"/>
<dbReference type="EMBL" id="NEVH01003500">
    <property type="protein sequence ID" value="PNF40648.1"/>
    <property type="molecule type" value="Genomic_DNA"/>
</dbReference>
<dbReference type="InterPro" id="IPR013155">
    <property type="entry name" value="M/V/L/I-tRNA-synth_anticd-bd"/>
</dbReference>
<dbReference type="InterPro" id="IPR001412">
    <property type="entry name" value="aa-tRNA-synth_I_CS"/>
</dbReference>
<keyword evidence="6 11" id="KW-0067">ATP-binding</keyword>
<dbReference type="STRING" id="105785.A0A2J7RII5"/>
<dbReference type="OrthoDB" id="15954at2759"/>
<dbReference type="GO" id="GO:0004823">
    <property type="term" value="F:leucine-tRNA ligase activity"/>
    <property type="evidence" value="ECO:0007669"/>
    <property type="project" value="UniProtKB-EC"/>
</dbReference>
<evidence type="ECO:0000256" key="7">
    <source>
        <dbReference type="ARBA" id="ARBA00022917"/>
    </source>
</evidence>
<evidence type="ECO:0000259" key="12">
    <source>
        <dbReference type="Pfam" id="PF00133"/>
    </source>
</evidence>
<evidence type="ECO:0000259" key="14">
    <source>
        <dbReference type="Pfam" id="PF13603"/>
    </source>
</evidence>
<dbReference type="FunCoup" id="A0A2J7RII5">
    <property type="interactions" value="1373"/>
</dbReference>
<comment type="catalytic activity">
    <reaction evidence="10">
        <text>tRNA(Leu) + L-leucine + ATP = L-leucyl-tRNA(Leu) + AMP + diphosphate</text>
        <dbReference type="Rhea" id="RHEA:11688"/>
        <dbReference type="Rhea" id="RHEA-COMP:9613"/>
        <dbReference type="Rhea" id="RHEA-COMP:9622"/>
        <dbReference type="ChEBI" id="CHEBI:30616"/>
        <dbReference type="ChEBI" id="CHEBI:33019"/>
        <dbReference type="ChEBI" id="CHEBI:57427"/>
        <dbReference type="ChEBI" id="CHEBI:78442"/>
        <dbReference type="ChEBI" id="CHEBI:78494"/>
        <dbReference type="ChEBI" id="CHEBI:456215"/>
        <dbReference type="EC" id="6.1.1.4"/>
    </reaction>
</comment>
<evidence type="ECO:0000256" key="11">
    <source>
        <dbReference type="RuleBase" id="RU363035"/>
    </source>
</evidence>
<dbReference type="FunFam" id="3.40.50.620:FF:000100">
    <property type="entry name" value="probable leucine--tRNA ligase, mitochondrial"/>
    <property type="match status" value="1"/>
</dbReference>
<proteinExistence type="inferred from homology"/>
<dbReference type="InterPro" id="IPR002302">
    <property type="entry name" value="Leu-tRNA-ligase"/>
</dbReference>
<keyword evidence="4 11" id="KW-0436">Ligase</keyword>
<feature type="domain" description="Leucyl-tRNA synthetase editing" evidence="14">
    <location>
        <begin position="251"/>
        <end position="378"/>
    </location>
</feature>
<dbReference type="PROSITE" id="PS00178">
    <property type="entry name" value="AA_TRNA_LIGASE_I"/>
    <property type="match status" value="1"/>
</dbReference>
<dbReference type="PANTHER" id="PTHR43740">
    <property type="entry name" value="LEUCYL-TRNA SYNTHETASE"/>
    <property type="match status" value="1"/>
</dbReference>
<sequence length="890" mass="102262">MKTLYSNNVVHKCLTKTFYRILCSSTGVWNEDLSTSIKHDIERKWRNKLQASVHDDDNQKSKFYVLSMFPYPSGQLHMGHVRVYTISDTMAHFYRMNGKKVIHPMGWDAFGLPAENAAIERGIEPFAWTKQNIKHMKEQLQNLGCSFEWDRELATCDPNYYHWTQFLFLKLYEEGLVYKKEALVNWDPVDQTVLADEQVDTNCCSWRSGAKVEKKLLNQWFIRTTCFSKSLLDGLDDPVLKNWRDIINLQRHWIGECNGTKFEFELEDTLSQVMKHTLTIFTCNPEYVCNASFIAVAPGSILDRLKFDCDSTVESNDVFKRLPVMAKNPFTGERLPIYVTDQVEYEEGMDCHLGIPGISEMDRLFATAANIPISSPKENSQQLNSVEDVDVARGRINHMAQKLGIGGYPCSSKLRDWLISRQRYWGTPIPIVYCKQCNGPQSVPYSELPVTLPEIERLSNWGKSPLLEATDWLNTKCPKCGGDATRETDTMDTFVDSSWYFLRYLDPHNEDMPFSKSKAAEFMPVDLYIGGKEHAVLHLYYARFMNHFLHSIGLVPYKEPFQRLLVQGMVMGQSYRIKGTGQYLPKENVDFSGPKPVEKGTGLDVVSSWEKMSKSKHNGVHPETVLKDYGIDTTRLLILADVAPTSNRHWTSDTFPGILKWQHRLWLTMRSFLNTRSNLQNIVSDTVLHTPEFKEHEARMFDSRNYYLKGVTFNYTTAFQLSVAISKMQGLTNSLRRVPSEVIGRGLQFERALACQIIVLAPMAPHFASELWSGFVSAPNRINSSTKEIKWDQGVLEQTWPEVDFNYCLELVCVINGVEKKSIRLPRQELDNLTHDDALELALSQSDLQRYTSGYKIVNTAFTLHPSYEAVINIKTERISKVKHQQMQDR</sequence>
<dbReference type="Gene3D" id="3.40.50.620">
    <property type="entry name" value="HUPs"/>
    <property type="match status" value="2"/>
</dbReference>
<dbReference type="GO" id="GO:0006429">
    <property type="term" value="P:leucyl-tRNA aminoacylation"/>
    <property type="evidence" value="ECO:0007669"/>
    <property type="project" value="InterPro"/>
</dbReference>
<feature type="domain" description="Aminoacyl-tRNA synthetase class Ia" evidence="12">
    <location>
        <begin position="414"/>
        <end position="573"/>
    </location>
</feature>
<protein>
    <recommendedName>
        <fullName evidence="3">leucine--tRNA ligase</fullName>
        <ecNumber evidence="3">6.1.1.4</ecNumber>
    </recommendedName>
    <alternativeName>
        <fullName evidence="9">Leucyl-tRNA synthetase</fullName>
    </alternativeName>
</protein>
<dbReference type="Pfam" id="PF00133">
    <property type="entry name" value="tRNA-synt_1"/>
    <property type="match status" value="2"/>
</dbReference>
<evidence type="ECO:0000256" key="4">
    <source>
        <dbReference type="ARBA" id="ARBA00022598"/>
    </source>
</evidence>
<dbReference type="PANTHER" id="PTHR43740:SF2">
    <property type="entry name" value="LEUCINE--TRNA LIGASE, MITOCHONDRIAL"/>
    <property type="match status" value="1"/>
</dbReference>
<feature type="domain" description="Aminoacyl-tRNA synthetase class Ia" evidence="12">
    <location>
        <begin position="54"/>
        <end position="235"/>
    </location>
</feature>
<dbReference type="InterPro" id="IPR009080">
    <property type="entry name" value="tRNAsynth_Ia_anticodon-bd"/>
</dbReference>
<dbReference type="Proteomes" id="UP000235965">
    <property type="component" value="Unassembled WGS sequence"/>
</dbReference>
<dbReference type="PRINTS" id="PR00985">
    <property type="entry name" value="TRNASYNTHLEU"/>
</dbReference>
<evidence type="ECO:0000256" key="8">
    <source>
        <dbReference type="ARBA" id="ARBA00023146"/>
    </source>
</evidence>
<dbReference type="SUPFAM" id="SSF52374">
    <property type="entry name" value="Nucleotidylyl transferase"/>
    <property type="match status" value="1"/>
</dbReference>
<dbReference type="SUPFAM" id="SSF50677">
    <property type="entry name" value="ValRS/IleRS/LeuRS editing domain"/>
    <property type="match status" value="1"/>
</dbReference>
<dbReference type="GO" id="GO:0005759">
    <property type="term" value="C:mitochondrial matrix"/>
    <property type="evidence" value="ECO:0007669"/>
    <property type="project" value="UniProtKB-SubCell"/>
</dbReference>
<comment type="subcellular location">
    <subcellularLocation>
        <location evidence="1">Mitochondrion matrix</location>
    </subcellularLocation>
</comment>
<dbReference type="GO" id="GO:0005524">
    <property type="term" value="F:ATP binding"/>
    <property type="evidence" value="ECO:0007669"/>
    <property type="project" value="UniProtKB-KW"/>
</dbReference>
<feature type="domain" description="Methionyl/Valyl/Leucyl/Isoleucyl-tRNA synthetase anticodon-binding" evidence="13">
    <location>
        <begin position="707"/>
        <end position="807"/>
    </location>
</feature>
<keyword evidence="16" id="KW-1185">Reference proteome</keyword>
<evidence type="ECO:0000256" key="5">
    <source>
        <dbReference type="ARBA" id="ARBA00022741"/>
    </source>
</evidence>
<evidence type="ECO:0000313" key="16">
    <source>
        <dbReference type="Proteomes" id="UP000235965"/>
    </source>
</evidence>
<dbReference type="InterPro" id="IPR014729">
    <property type="entry name" value="Rossmann-like_a/b/a_fold"/>
</dbReference>
<dbReference type="SUPFAM" id="SSF47323">
    <property type="entry name" value="Anticodon-binding domain of a subclass of class I aminoacyl-tRNA synthetases"/>
    <property type="match status" value="1"/>
</dbReference>
<evidence type="ECO:0000259" key="13">
    <source>
        <dbReference type="Pfam" id="PF08264"/>
    </source>
</evidence>